<reference evidence="3 4" key="1">
    <citation type="submission" date="2023-08" db="EMBL/GenBank/DDBJ databases">
        <title>A Necator americanus chromosomal reference genome.</title>
        <authorList>
            <person name="Ilik V."/>
            <person name="Petrzelkova K.J."/>
            <person name="Pardy F."/>
            <person name="Fuh T."/>
            <person name="Niatou-Singa F.S."/>
            <person name="Gouil Q."/>
            <person name="Baker L."/>
            <person name="Ritchie M.E."/>
            <person name="Jex A.R."/>
            <person name="Gazzola D."/>
            <person name="Li H."/>
            <person name="Toshio Fujiwara R."/>
            <person name="Zhan B."/>
            <person name="Aroian R.V."/>
            <person name="Pafco B."/>
            <person name="Schwarz E.M."/>
        </authorList>
    </citation>
    <scope>NUCLEOTIDE SEQUENCE [LARGE SCALE GENOMIC DNA]</scope>
    <source>
        <strain evidence="3 4">Aroian</strain>
        <tissue evidence="3">Whole animal</tissue>
    </source>
</reference>
<keyword evidence="1" id="KW-0862">Zinc</keyword>
<dbReference type="Proteomes" id="UP001303046">
    <property type="component" value="Unassembled WGS sequence"/>
</dbReference>
<protein>
    <recommendedName>
        <fullName evidence="2">C2H2-type domain-containing protein</fullName>
    </recommendedName>
</protein>
<dbReference type="SMART" id="SM00355">
    <property type="entry name" value="ZnF_C2H2"/>
    <property type="match status" value="3"/>
</dbReference>
<dbReference type="InterPro" id="IPR013087">
    <property type="entry name" value="Znf_C2H2_type"/>
</dbReference>
<evidence type="ECO:0000313" key="4">
    <source>
        <dbReference type="Proteomes" id="UP001303046"/>
    </source>
</evidence>
<name>A0ABR1DSZ5_NECAM</name>
<organism evidence="3 4">
    <name type="scientific">Necator americanus</name>
    <name type="common">Human hookworm</name>
    <dbReference type="NCBI Taxonomy" id="51031"/>
    <lineage>
        <taxon>Eukaryota</taxon>
        <taxon>Metazoa</taxon>
        <taxon>Ecdysozoa</taxon>
        <taxon>Nematoda</taxon>
        <taxon>Chromadorea</taxon>
        <taxon>Rhabditida</taxon>
        <taxon>Rhabditina</taxon>
        <taxon>Rhabditomorpha</taxon>
        <taxon>Strongyloidea</taxon>
        <taxon>Ancylostomatidae</taxon>
        <taxon>Bunostominae</taxon>
        <taxon>Necator</taxon>
    </lineage>
</organism>
<proteinExistence type="predicted"/>
<keyword evidence="4" id="KW-1185">Reference proteome</keyword>
<keyword evidence="1" id="KW-0863">Zinc-finger</keyword>
<accession>A0ABR1DSZ5</accession>
<feature type="domain" description="C2H2-type" evidence="2">
    <location>
        <begin position="58"/>
        <end position="86"/>
    </location>
</feature>
<dbReference type="PANTHER" id="PTHR33936:SF24">
    <property type="entry name" value="C2H2-TYPE DOMAIN-CONTAINING PROTEIN"/>
    <property type="match status" value="1"/>
</dbReference>
<comment type="caution">
    <text evidence="3">The sequence shown here is derived from an EMBL/GenBank/DDBJ whole genome shotgun (WGS) entry which is preliminary data.</text>
</comment>
<dbReference type="EMBL" id="JAVFWL010000005">
    <property type="protein sequence ID" value="KAK6753547.1"/>
    <property type="molecule type" value="Genomic_DNA"/>
</dbReference>
<gene>
    <name evidence="3" type="primary">Necator_chrV.g17666</name>
    <name evidence="3" type="ORF">RB195_012876</name>
</gene>
<dbReference type="PROSITE" id="PS00028">
    <property type="entry name" value="ZINC_FINGER_C2H2_1"/>
    <property type="match status" value="2"/>
</dbReference>
<evidence type="ECO:0000259" key="2">
    <source>
        <dbReference type="PROSITE" id="PS50157"/>
    </source>
</evidence>
<dbReference type="PROSITE" id="PS50157">
    <property type="entry name" value="ZINC_FINGER_C2H2_2"/>
    <property type="match status" value="1"/>
</dbReference>
<dbReference type="PANTHER" id="PTHR33936">
    <property type="entry name" value="PROTEIN CBG17840"/>
    <property type="match status" value="1"/>
</dbReference>
<keyword evidence="1" id="KW-0479">Metal-binding</keyword>
<dbReference type="InterPro" id="IPR052797">
    <property type="entry name" value="RegFact_GeneExpr_CellDeath"/>
</dbReference>
<dbReference type="Gene3D" id="3.30.160.60">
    <property type="entry name" value="Classic Zinc Finger"/>
    <property type="match status" value="1"/>
</dbReference>
<evidence type="ECO:0000256" key="1">
    <source>
        <dbReference type="PROSITE-ProRule" id="PRU00042"/>
    </source>
</evidence>
<evidence type="ECO:0000313" key="3">
    <source>
        <dbReference type="EMBL" id="KAK6753547.1"/>
    </source>
</evidence>
<sequence length="377" mass="42882">MEATRNVAMNECPVCGVNKGKKLQRHLFDVHEYSKKQISEFKAQKRNRRVAASGKSVYNCEYCDATFNSMSGLGRHRGAKHAVEYSAPAIICPICRESVKSHRELAEHAHQQHAENSDDFVVETIRFQDLQDYKSWKLASEEAGVISRFITRTKTTEHAKVTYLRCHCSFYCPSSPPQKTKKSVPYCTAYMNVTERIDGVTVEHCLTHLGHEALPSQLRLDENAEKYIVSLLKDGLTVQQVHKKIRMHVGGGPRTRLYFTTTRDIRNLAAKSRVQRGKLNNLDAASVQMQVDAKSEFDGRRSHEAVTLGSSAFHGNIGEEVQSSDRDEEMMTKVTIKDYRNDEKVPRTWQICKTAAVTFFKQLKWASLQYAPTLAEY</sequence>